<dbReference type="Proteomes" id="UP000182100">
    <property type="component" value="Unassembled WGS sequence"/>
</dbReference>
<keyword evidence="3" id="KW-1185">Reference proteome</keyword>
<organism evidence="2 3">
    <name type="scientific">Streptomyces prasinopilosus</name>
    <dbReference type="NCBI Taxonomy" id="67344"/>
    <lineage>
        <taxon>Bacteria</taxon>
        <taxon>Bacillati</taxon>
        <taxon>Actinomycetota</taxon>
        <taxon>Actinomycetes</taxon>
        <taxon>Kitasatosporales</taxon>
        <taxon>Streptomycetaceae</taxon>
        <taxon>Streptomyces</taxon>
    </lineage>
</organism>
<proteinExistence type="predicted"/>
<protein>
    <submittedName>
        <fullName evidence="2">Uncharacterized protein</fullName>
    </submittedName>
</protein>
<feature type="region of interest" description="Disordered" evidence="1">
    <location>
        <begin position="1"/>
        <end position="33"/>
    </location>
</feature>
<name>A0A1G6XV92_9ACTN</name>
<dbReference type="AlphaFoldDB" id="A0A1G6XV92"/>
<gene>
    <name evidence="2" type="ORF">SAMN05216505_11292</name>
</gene>
<evidence type="ECO:0000256" key="1">
    <source>
        <dbReference type="SAM" id="MobiDB-lite"/>
    </source>
</evidence>
<evidence type="ECO:0000313" key="2">
    <source>
        <dbReference type="EMBL" id="SDD82108.1"/>
    </source>
</evidence>
<accession>A0A1G6XV92</accession>
<dbReference type="EMBL" id="FMZK01000012">
    <property type="protein sequence ID" value="SDD82108.1"/>
    <property type="molecule type" value="Genomic_DNA"/>
</dbReference>
<reference evidence="3" key="1">
    <citation type="submission" date="2016-10" db="EMBL/GenBank/DDBJ databases">
        <authorList>
            <person name="Varghese N."/>
            <person name="Submissions S."/>
        </authorList>
    </citation>
    <scope>NUCLEOTIDE SEQUENCE [LARGE SCALE GENOMIC DNA]</scope>
    <source>
        <strain evidence="3">CGMCC 4.3504</strain>
    </source>
</reference>
<sequence length="33" mass="3638">MSVPSGIREVPENLTGPGRRWCPARRAGTQRTT</sequence>
<dbReference type="STRING" id="67344.SAMN05216505_11292"/>
<evidence type="ECO:0000313" key="3">
    <source>
        <dbReference type="Proteomes" id="UP000182100"/>
    </source>
</evidence>